<accession>A0A1I1WC49</accession>
<proteinExistence type="predicted"/>
<evidence type="ECO:0000256" key="1">
    <source>
        <dbReference type="SAM" id="MobiDB-lite"/>
    </source>
</evidence>
<dbReference type="InterPro" id="IPR011044">
    <property type="entry name" value="Quino_amine_DH_bsu"/>
</dbReference>
<name>A0A1I1WC49_9RHOB</name>
<dbReference type="Proteomes" id="UP000198977">
    <property type="component" value="Unassembled WGS sequence"/>
</dbReference>
<dbReference type="SUPFAM" id="SSF50969">
    <property type="entry name" value="YVTN repeat-like/Quinoprotein amine dehydrogenase"/>
    <property type="match status" value="1"/>
</dbReference>
<organism evidence="2 3">
    <name type="scientific">Sulfitobacter brevis</name>
    <dbReference type="NCBI Taxonomy" id="74348"/>
    <lineage>
        <taxon>Bacteria</taxon>
        <taxon>Pseudomonadati</taxon>
        <taxon>Pseudomonadota</taxon>
        <taxon>Alphaproteobacteria</taxon>
        <taxon>Rhodobacterales</taxon>
        <taxon>Roseobacteraceae</taxon>
        <taxon>Sulfitobacter</taxon>
    </lineage>
</organism>
<sequence length="421" mass="44591">MADRRTFLAGMLAAGLWPKPTWADAGNPAFLSAGLRQDGKYVLCGLDTQGRISFQIDLPERGHAAAGHPTKPVAVTFARRPGTFAIVVDCVTGDKLAELDAPQGRHFYGHGVFSREGDILFTTENDFETARGMIGVWDVPSGYQRIGEFPSGGTGPHDFKLTPDGQRLIVANGGIETHPDSGRTKLNIPTMRPNISVLRIEGSLVRSVTLTPELHKNSLRHLAMAADGTVAVAMQWQGDITERPAVLGLMPPKGEIEILQTSAAERQAMHGYAGSIAISDVGGEVAITSPQGGACQVFSVATKRMLRQRQMPDVCGVAASGTGFLLTNGMGTVAPEGADPASLATPHPVRWDNHLVPLTRRGCPPPLPSFAAFSHDPAAKHRQALTGRHTRETKGDGNSAGSPMLSGDALQASPDPPVYSP</sequence>
<dbReference type="STRING" id="74348.SAMN04488523_103320"/>
<dbReference type="OrthoDB" id="5624218at2"/>
<dbReference type="Pfam" id="PF07433">
    <property type="entry name" value="DUF1513"/>
    <property type="match status" value="1"/>
</dbReference>
<keyword evidence="3" id="KW-1185">Reference proteome</keyword>
<feature type="region of interest" description="Disordered" evidence="1">
    <location>
        <begin position="378"/>
        <end position="421"/>
    </location>
</feature>
<gene>
    <name evidence="2" type="ORF">SAMN04488523_103320</name>
</gene>
<dbReference type="EMBL" id="FOMW01000003">
    <property type="protein sequence ID" value="SFD90983.1"/>
    <property type="molecule type" value="Genomic_DNA"/>
</dbReference>
<protein>
    <recommendedName>
        <fullName evidence="4">DUF1513 domain-containing protein</fullName>
    </recommendedName>
</protein>
<dbReference type="AlphaFoldDB" id="A0A1I1WC49"/>
<dbReference type="RefSeq" id="WP_093922925.1">
    <property type="nucleotide sequence ID" value="NZ_FOMW01000003.1"/>
</dbReference>
<evidence type="ECO:0000313" key="2">
    <source>
        <dbReference type="EMBL" id="SFD90983.1"/>
    </source>
</evidence>
<evidence type="ECO:0000313" key="3">
    <source>
        <dbReference type="Proteomes" id="UP000198977"/>
    </source>
</evidence>
<dbReference type="InterPro" id="IPR008311">
    <property type="entry name" value="UCP028101"/>
</dbReference>
<reference evidence="2 3" key="1">
    <citation type="submission" date="2016-10" db="EMBL/GenBank/DDBJ databases">
        <authorList>
            <person name="de Groot N.N."/>
        </authorList>
    </citation>
    <scope>NUCLEOTIDE SEQUENCE [LARGE SCALE GENOMIC DNA]</scope>
    <source>
        <strain evidence="2 3">DSM 11443</strain>
    </source>
</reference>
<evidence type="ECO:0008006" key="4">
    <source>
        <dbReference type="Google" id="ProtNLM"/>
    </source>
</evidence>
<dbReference type="Gene3D" id="2.130.10.10">
    <property type="entry name" value="YVTN repeat-like/Quinoprotein amine dehydrogenase"/>
    <property type="match status" value="1"/>
</dbReference>
<dbReference type="InterPro" id="IPR015943">
    <property type="entry name" value="WD40/YVTN_repeat-like_dom_sf"/>
</dbReference>